<protein>
    <submittedName>
        <fullName evidence="2">Uncharacterized protein</fullName>
    </submittedName>
</protein>
<dbReference type="AlphaFoldDB" id="A0A5B7CIE0"/>
<evidence type="ECO:0000256" key="1">
    <source>
        <dbReference type="SAM" id="MobiDB-lite"/>
    </source>
</evidence>
<dbReference type="Proteomes" id="UP000324222">
    <property type="component" value="Unassembled WGS sequence"/>
</dbReference>
<comment type="caution">
    <text evidence="2">The sequence shown here is derived from an EMBL/GenBank/DDBJ whole genome shotgun (WGS) entry which is preliminary data.</text>
</comment>
<gene>
    <name evidence="2" type="ORF">E2C01_001051</name>
</gene>
<evidence type="ECO:0000313" key="2">
    <source>
        <dbReference type="EMBL" id="MPC08464.1"/>
    </source>
</evidence>
<feature type="compositionally biased region" description="Polar residues" evidence="1">
    <location>
        <begin position="54"/>
        <end position="63"/>
    </location>
</feature>
<feature type="compositionally biased region" description="Polar residues" evidence="1">
    <location>
        <begin position="28"/>
        <end position="46"/>
    </location>
</feature>
<feature type="region of interest" description="Disordered" evidence="1">
    <location>
        <begin position="1"/>
        <end position="77"/>
    </location>
</feature>
<name>A0A5B7CIE0_PORTR</name>
<proteinExistence type="predicted"/>
<evidence type="ECO:0000313" key="3">
    <source>
        <dbReference type="Proteomes" id="UP000324222"/>
    </source>
</evidence>
<organism evidence="2 3">
    <name type="scientific">Portunus trituberculatus</name>
    <name type="common">Swimming crab</name>
    <name type="synonym">Neptunus trituberculatus</name>
    <dbReference type="NCBI Taxonomy" id="210409"/>
    <lineage>
        <taxon>Eukaryota</taxon>
        <taxon>Metazoa</taxon>
        <taxon>Ecdysozoa</taxon>
        <taxon>Arthropoda</taxon>
        <taxon>Crustacea</taxon>
        <taxon>Multicrustacea</taxon>
        <taxon>Malacostraca</taxon>
        <taxon>Eumalacostraca</taxon>
        <taxon>Eucarida</taxon>
        <taxon>Decapoda</taxon>
        <taxon>Pleocyemata</taxon>
        <taxon>Brachyura</taxon>
        <taxon>Eubrachyura</taxon>
        <taxon>Portunoidea</taxon>
        <taxon>Portunidae</taxon>
        <taxon>Portuninae</taxon>
        <taxon>Portunus</taxon>
    </lineage>
</organism>
<keyword evidence="3" id="KW-1185">Reference proteome</keyword>
<dbReference type="EMBL" id="VSRR010000031">
    <property type="protein sequence ID" value="MPC08464.1"/>
    <property type="molecule type" value="Genomic_DNA"/>
</dbReference>
<sequence length="77" mass="8822">MVTASEYGTLPPSPPYHHRHQTPDRPSRTNTKPATTKTCIHKSANSYMEELRKTSLNNNNENSTRLHKGRVAELQRH</sequence>
<reference evidence="2 3" key="1">
    <citation type="submission" date="2019-05" db="EMBL/GenBank/DDBJ databases">
        <title>Another draft genome of Portunus trituberculatus and its Hox gene families provides insights of decapod evolution.</title>
        <authorList>
            <person name="Jeong J.-H."/>
            <person name="Song I."/>
            <person name="Kim S."/>
            <person name="Choi T."/>
            <person name="Kim D."/>
            <person name="Ryu S."/>
            <person name="Kim W."/>
        </authorList>
    </citation>
    <scope>NUCLEOTIDE SEQUENCE [LARGE SCALE GENOMIC DNA]</scope>
    <source>
        <tissue evidence="2">Muscle</tissue>
    </source>
</reference>
<accession>A0A5B7CIE0</accession>